<comment type="caution">
    <text evidence="2">The sequence shown here is derived from an EMBL/GenBank/DDBJ whole genome shotgun (WGS) entry which is preliminary data.</text>
</comment>
<proteinExistence type="predicted"/>
<gene>
    <name evidence="2" type="ORF">E3202_07855</name>
</gene>
<keyword evidence="3" id="KW-1185">Reference proteome</keyword>
<evidence type="ECO:0000256" key="1">
    <source>
        <dbReference type="SAM" id="MobiDB-lite"/>
    </source>
</evidence>
<name>A0A506UM12_9PROT</name>
<accession>A0A506UM12</accession>
<feature type="region of interest" description="Disordered" evidence="1">
    <location>
        <begin position="40"/>
        <end position="60"/>
    </location>
</feature>
<dbReference type="AlphaFoldDB" id="A0A506UM12"/>
<dbReference type="EMBL" id="SORZ01000002">
    <property type="protein sequence ID" value="TPW34390.1"/>
    <property type="molecule type" value="Genomic_DNA"/>
</dbReference>
<reference evidence="2 3" key="1">
    <citation type="submission" date="2019-03" db="EMBL/GenBank/DDBJ databases">
        <title>The complete genome sequence of Neokomagataea sp. Jb2 NBRC113641.</title>
        <authorList>
            <person name="Chua K.-O."/>
            <person name="Chan K.-G."/>
            <person name="See-Too W.-S."/>
        </authorList>
    </citation>
    <scope>NUCLEOTIDE SEQUENCE [LARGE SCALE GENOMIC DNA]</scope>
    <source>
        <strain evidence="2 3">Jb2</strain>
    </source>
</reference>
<protein>
    <submittedName>
        <fullName evidence="2">Uncharacterized protein</fullName>
    </submittedName>
</protein>
<sequence>MNPDTVKVTGQGPFQPGEATTVKLLFQTQRHGAFPVEIEIPPGAPGKDGQNGGGGPTAMQSLALTEDGQTTTSDGVQDGALMTLEVFPGTLSVPSDTGIRSAAVYLDDFTDRGGARDDMMALATLQQLRLWARTHQRLMRLKAAQFLKETSHA</sequence>
<organism evidence="2 3">
    <name type="scientific">Oecophyllibacter saccharovorans</name>
    <dbReference type="NCBI Taxonomy" id="2558360"/>
    <lineage>
        <taxon>Bacteria</taxon>
        <taxon>Pseudomonadati</taxon>
        <taxon>Pseudomonadota</taxon>
        <taxon>Alphaproteobacteria</taxon>
        <taxon>Acetobacterales</taxon>
        <taxon>Acetobacteraceae</taxon>
        <taxon>Oecophyllibacter</taxon>
    </lineage>
</organism>
<dbReference type="Proteomes" id="UP000315037">
    <property type="component" value="Unassembled WGS sequence"/>
</dbReference>
<evidence type="ECO:0000313" key="3">
    <source>
        <dbReference type="Proteomes" id="UP000315037"/>
    </source>
</evidence>
<evidence type="ECO:0000313" key="2">
    <source>
        <dbReference type="EMBL" id="TPW34390.1"/>
    </source>
</evidence>
<dbReference type="RefSeq" id="WP_165600975.1">
    <property type="nucleotide sequence ID" value="NZ_SORZ01000002.1"/>
</dbReference>